<proteinExistence type="predicted"/>
<dbReference type="RefSeq" id="WP_146961067.1">
    <property type="nucleotide sequence ID" value="NZ_CP042467.1"/>
</dbReference>
<dbReference type="EMBL" id="CP042467">
    <property type="protein sequence ID" value="QED28547.1"/>
    <property type="molecule type" value="Genomic_DNA"/>
</dbReference>
<dbReference type="Proteomes" id="UP000321595">
    <property type="component" value="Chromosome"/>
</dbReference>
<sequence length="113" mass="13273">MTVEKRNLTAKKKTQSTEILEDHDFLRQKMNIGTGSAHLNNRIGQTVARPKGGHMLYDFVVKEELERLRRAELEKEERPYLELPLHMPYWPDEPVAQEEEETESERGVIIIQM</sequence>
<evidence type="ECO:0000313" key="1">
    <source>
        <dbReference type="EMBL" id="QED28547.1"/>
    </source>
</evidence>
<evidence type="ECO:0000313" key="2">
    <source>
        <dbReference type="Proteomes" id="UP000321595"/>
    </source>
</evidence>
<dbReference type="AlphaFoldDB" id="A0A5B8XTU6"/>
<dbReference type="KEGG" id="bbae:FRD01_15160"/>
<name>A0A5B8XTU6_9DELT</name>
<organism evidence="1 2">
    <name type="scientific">Microvenator marinus</name>
    <dbReference type="NCBI Taxonomy" id="2600177"/>
    <lineage>
        <taxon>Bacteria</taxon>
        <taxon>Deltaproteobacteria</taxon>
        <taxon>Bradymonadales</taxon>
        <taxon>Microvenatoraceae</taxon>
        <taxon>Microvenator</taxon>
    </lineage>
</organism>
<protein>
    <submittedName>
        <fullName evidence="1">Uncharacterized protein</fullName>
    </submittedName>
</protein>
<accession>A0A5B8XTU6</accession>
<reference evidence="1 2" key="1">
    <citation type="submission" date="2019-08" db="EMBL/GenBank/DDBJ databases">
        <authorList>
            <person name="Liang Q."/>
        </authorList>
    </citation>
    <scope>NUCLEOTIDE SEQUENCE [LARGE SCALE GENOMIC DNA]</scope>
    <source>
        <strain evidence="1 2">V1718</strain>
    </source>
</reference>
<gene>
    <name evidence="1" type="ORF">FRD01_15160</name>
</gene>
<keyword evidence="2" id="KW-1185">Reference proteome</keyword>